<name>A0A2X3EWJ9_KLEPN</name>
<accession>A0A2X3EWJ9</accession>
<dbReference type="AlphaFoldDB" id="A0A2X3EWJ9"/>
<sequence length="60" mass="6854">MIERYGSEEGAEKAIVFYQAMLDVEAGELTSFGRETLAELHDHFISDLQQKGWPEMPLTH</sequence>
<organism evidence="1 2">
    <name type="scientific">Klebsiella pneumoniae</name>
    <dbReference type="NCBI Taxonomy" id="573"/>
    <lineage>
        <taxon>Bacteria</taxon>
        <taxon>Pseudomonadati</taxon>
        <taxon>Pseudomonadota</taxon>
        <taxon>Gammaproteobacteria</taxon>
        <taxon>Enterobacterales</taxon>
        <taxon>Enterobacteriaceae</taxon>
        <taxon>Klebsiella/Raoultella group</taxon>
        <taxon>Klebsiella</taxon>
        <taxon>Klebsiella pneumoniae complex</taxon>
    </lineage>
</organism>
<protein>
    <submittedName>
        <fullName evidence="1">2-polyprenylphenol hydroxylase related flavodoxin oxidoreductase</fullName>
    </submittedName>
</protein>
<dbReference type="Proteomes" id="UP000251088">
    <property type="component" value="Unassembled WGS sequence"/>
</dbReference>
<dbReference type="EMBL" id="UAWN01000015">
    <property type="protein sequence ID" value="SQC40651.1"/>
    <property type="molecule type" value="Genomic_DNA"/>
</dbReference>
<proteinExistence type="predicted"/>
<evidence type="ECO:0000313" key="1">
    <source>
        <dbReference type="EMBL" id="SQC40651.1"/>
    </source>
</evidence>
<evidence type="ECO:0000313" key="2">
    <source>
        <dbReference type="Proteomes" id="UP000251088"/>
    </source>
</evidence>
<gene>
    <name evidence="1" type="ORF">NCTC9128_06653</name>
</gene>
<reference evidence="1 2" key="1">
    <citation type="submission" date="2018-06" db="EMBL/GenBank/DDBJ databases">
        <authorList>
            <consortium name="Pathogen Informatics"/>
            <person name="Doyle S."/>
        </authorList>
    </citation>
    <scope>NUCLEOTIDE SEQUENCE [LARGE SCALE GENOMIC DNA]</scope>
    <source>
        <strain evidence="1 2">NCTC9128</strain>
    </source>
</reference>